<dbReference type="Pfam" id="PF00830">
    <property type="entry name" value="Ribosomal_L28"/>
    <property type="match status" value="1"/>
</dbReference>
<evidence type="ECO:0000313" key="7">
    <source>
        <dbReference type="Proteomes" id="UP000317778"/>
    </source>
</evidence>
<dbReference type="GO" id="GO:0006412">
    <property type="term" value="P:translation"/>
    <property type="evidence" value="ECO:0007669"/>
    <property type="project" value="UniProtKB-UniRule"/>
</dbReference>
<keyword evidence="2 5" id="KW-0689">Ribosomal protein</keyword>
<name>A0A532V7H9_UNCT6</name>
<reference evidence="6 7" key="1">
    <citation type="submission" date="2017-06" db="EMBL/GenBank/DDBJ databases">
        <title>Novel microbial phyla capable of carbon fixation and sulfur reduction in deep-sea sediments.</title>
        <authorList>
            <person name="Huang J."/>
            <person name="Baker B."/>
            <person name="Wang Y."/>
        </authorList>
    </citation>
    <scope>NUCLEOTIDE SEQUENCE [LARGE SCALE GENOMIC DNA]</scope>
    <source>
        <strain evidence="6">B3_TA06</strain>
    </source>
</reference>
<organism evidence="6 7">
    <name type="scientific">candidate division TA06 bacterium B3_TA06</name>
    <dbReference type="NCBI Taxonomy" id="2012487"/>
    <lineage>
        <taxon>Bacteria</taxon>
        <taxon>Bacteria division TA06</taxon>
    </lineage>
</organism>
<evidence type="ECO:0000313" key="6">
    <source>
        <dbReference type="EMBL" id="TKJ43155.1"/>
    </source>
</evidence>
<accession>A0A532V7H9</accession>
<dbReference type="HAMAP" id="MF_00373">
    <property type="entry name" value="Ribosomal_bL28"/>
    <property type="match status" value="1"/>
</dbReference>
<dbReference type="InterPro" id="IPR034704">
    <property type="entry name" value="Ribosomal_bL28/bL31-like_sf"/>
</dbReference>
<evidence type="ECO:0000256" key="4">
    <source>
        <dbReference type="ARBA" id="ARBA00035174"/>
    </source>
</evidence>
<evidence type="ECO:0000256" key="1">
    <source>
        <dbReference type="ARBA" id="ARBA00008760"/>
    </source>
</evidence>
<dbReference type="Gene3D" id="2.30.170.40">
    <property type="entry name" value="Ribosomal protein L28/L24"/>
    <property type="match status" value="1"/>
</dbReference>
<dbReference type="GO" id="GO:0005840">
    <property type="term" value="C:ribosome"/>
    <property type="evidence" value="ECO:0007669"/>
    <property type="project" value="UniProtKB-KW"/>
</dbReference>
<dbReference type="AlphaFoldDB" id="A0A532V7H9"/>
<comment type="caution">
    <text evidence="6">The sequence shown here is derived from an EMBL/GenBank/DDBJ whole genome shotgun (WGS) entry which is preliminary data.</text>
</comment>
<evidence type="ECO:0000256" key="5">
    <source>
        <dbReference type="HAMAP-Rule" id="MF_00373"/>
    </source>
</evidence>
<dbReference type="PANTHER" id="PTHR39080:SF1">
    <property type="entry name" value="LARGE RIBOSOMAL SUBUNIT PROTEIN BL28A"/>
    <property type="match status" value="1"/>
</dbReference>
<dbReference type="Proteomes" id="UP000317778">
    <property type="component" value="Unassembled WGS sequence"/>
</dbReference>
<dbReference type="InterPro" id="IPR050096">
    <property type="entry name" value="Bacterial_rp_bL28"/>
</dbReference>
<dbReference type="GO" id="GO:0003735">
    <property type="term" value="F:structural constituent of ribosome"/>
    <property type="evidence" value="ECO:0007669"/>
    <property type="project" value="InterPro"/>
</dbReference>
<protein>
    <recommendedName>
        <fullName evidence="4 5">Large ribosomal subunit protein bL28</fullName>
    </recommendedName>
</protein>
<dbReference type="InterPro" id="IPR026569">
    <property type="entry name" value="Ribosomal_bL28"/>
</dbReference>
<dbReference type="InterPro" id="IPR001383">
    <property type="entry name" value="Ribosomal_bL28_bact-type"/>
</dbReference>
<keyword evidence="3 5" id="KW-0687">Ribonucleoprotein</keyword>
<dbReference type="GO" id="GO:1990904">
    <property type="term" value="C:ribonucleoprotein complex"/>
    <property type="evidence" value="ECO:0007669"/>
    <property type="project" value="UniProtKB-KW"/>
</dbReference>
<dbReference type="SUPFAM" id="SSF143800">
    <property type="entry name" value="L28p-like"/>
    <property type="match status" value="1"/>
</dbReference>
<comment type="similarity">
    <text evidence="1 5">Belongs to the bacterial ribosomal protein bL28 family.</text>
</comment>
<dbReference type="PANTHER" id="PTHR39080">
    <property type="entry name" value="50S RIBOSOMAL PROTEIN L28"/>
    <property type="match status" value="1"/>
</dbReference>
<sequence>MARICEICGKGAQKGHKISHSHKVSNRRFKVNLQSVRVRQGGKVRRILVCTKCLKAGKVERA</sequence>
<evidence type="ECO:0000256" key="3">
    <source>
        <dbReference type="ARBA" id="ARBA00023274"/>
    </source>
</evidence>
<evidence type="ECO:0000256" key="2">
    <source>
        <dbReference type="ARBA" id="ARBA00022980"/>
    </source>
</evidence>
<gene>
    <name evidence="5 6" type="primary">rpmB</name>
    <name evidence="6" type="ORF">CEE36_05235</name>
</gene>
<dbReference type="NCBIfam" id="TIGR00009">
    <property type="entry name" value="L28"/>
    <property type="match status" value="1"/>
</dbReference>
<dbReference type="EMBL" id="NJBO01000006">
    <property type="protein sequence ID" value="TKJ43155.1"/>
    <property type="molecule type" value="Genomic_DNA"/>
</dbReference>
<dbReference type="InterPro" id="IPR037147">
    <property type="entry name" value="Ribosomal_bL28_sf"/>
</dbReference>
<proteinExistence type="inferred from homology"/>